<organism evidence="3 4">
    <name type="scientific">Tsuneonella dongtanensis</name>
    <dbReference type="NCBI Taxonomy" id="692370"/>
    <lineage>
        <taxon>Bacteria</taxon>
        <taxon>Pseudomonadati</taxon>
        <taxon>Pseudomonadota</taxon>
        <taxon>Alphaproteobacteria</taxon>
        <taxon>Sphingomonadales</taxon>
        <taxon>Erythrobacteraceae</taxon>
        <taxon>Tsuneonella</taxon>
    </lineage>
</organism>
<feature type="transmembrane region" description="Helical" evidence="1">
    <location>
        <begin position="304"/>
        <end position="321"/>
    </location>
</feature>
<feature type="transmembrane region" description="Helical" evidence="1">
    <location>
        <begin position="103"/>
        <end position="126"/>
    </location>
</feature>
<evidence type="ECO:0000259" key="2">
    <source>
        <dbReference type="Pfam" id="PF01757"/>
    </source>
</evidence>
<reference evidence="3 4" key="1">
    <citation type="submission" date="2016-07" db="EMBL/GenBank/DDBJ databases">
        <title>Complete genome sequence of Altererythrobacter dongtanensis KCTC 22672, a type strain with esterase isolated from tidal flat.</title>
        <authorList>
            <person name="Cheng H."/>
            <person name="Wu Y.-H."/>
            <person name="Zhou P."/>
            <person name="Huo Y.-Y."/>
            <person name="Wang C.-S."/>
            <person name="Xu X.-W."/>
        </authorList>
    </citation>
    <scope>NUCLEOTIDE SEQUENCE [LARGE SCALE GENOMIC DNA]</scope>
    <source>
        <strain evidence="3 4">KCTC 22672</strain>
    </source>
</reference>
<dbReference type="OrthoDB" id="9767863at2"/>
<accession>A0A1B2AGW8</accession>
<keyword evidence="1" id="KW-0812">Transmembrane</keyword>
<keyword evidence="1" id="KW-1133">Transmembrane helix</keyword>
<proteinExistence type="predicted"/>
<dbReference type="PANTHER" id="PTHR23028:SF131">
    <property type="entry name" value="BLR2367 PROTEIN"/>
    <property type="match status" value="1"/>
</dbReference>
<feature type="transmembrane region" description="Helical" evidence="1">
    <location>
        <begin position="341"/>
        <end position="359"/>
    </location>
</feature>
<dbReference type="InterPro" id="IPR050879">
    <property type="entry name" value="Acyltransferase_3"/>
</dbReference>
<name>A0A1B2AGW8_9SPHN</name>
<gene>
    <name evidence="3" type="ORF">A6F68_02873</name>
</gene>
<evidence type="ECO:0000256" key="1">
    <source>
        <dbReference type="SAM" id="Phobius"/>
    </source>
</evidence>
<dbReference type="GO" id="GO:0000271">
    <property type="term" value="P:polysaccharide biosynthetic process"/>
    <property type="evidence" value="ECO:0007669"/>
    <property type="project" value="TreeGrafter"/>
</dbReference>
<feature type="transmembrane region" description="Helical" evidence="1">
    <location>
        <begin position="202"/>
        <end position="220"/>
    </location>
</feature>
<feature type="transmembrane region" description="Helical" evidence="1">
    <location>
        <begin position="271"/>
        <end position="292"/>
    </location>
</feature>
<feature type="transmembrane region" description="Helical" evidence="1">
    <location>
        <begin position="232"/>
        <end position="251"/>
    </location>
</feature>
<feature type="transmembrane region" description="Helical" evidence="1">
    <location>
        <begin position="174"/>
        <end position="190"/>
    </location>
</feature>
<dbReference type="Proteomes" id="UP000092932">
    <property type="component" value="Chromosome"/>
</dbReference>
<protein>
    <submittedName>
        <fullName evidence="3">Glucans biosynthesis protein</fullName>
    </submittedName>
</protein>
<dbReference type="KEGG" id="ado:A6F68_02873"/>
<evidence type="ECO:0000313" key="3">
    <source>
        <dbReference type="EMBL" id="ANY21361.1"/>
    </source>
</evidence>
<dbReference type="InterPro" id="IPR002656">
    <property type="entry name" value="Acyl_transf_3_dom"/>
</dbReference>
<dbReference type="Pfam" id="PF01757">
    <property type="entry name" value="Acyl_transf_3"/>
    <property type="match status" value="1"/>
</dbReference>
<dbReference type="AlphaFoldDB" id="A0A1B2AGW8"/>
<dbReference type="GO" id="GO:0016020">
    <property type="term" value="C:membrane"/>
    <property type="evidence" value="ECO:0007669"/>
    <property type="project" value="TreeGrafter"/>
</dbReference>
<dbReference type="STRING" id="692370.A6F68_02873"/>
<sequence>MAGRRMTGPRPSGGQRIETIQVLRGLAALLVVWVHATNVVQYRPDMGAYGEWLSLPGVNDLGAIGVDVFFVISGFAMGSAVMADPQRGAARFLAERFVRIVPLFWLLSVAAGLVLWAIGSPIEWMAVVNTLTMLPIVFQETYEHPVLAVGWTLAFEWMFYCMLAACLLVARRHALAACCLAALASAAIAFRGEQLLPLDNLMFNALFAEFAAGLLLAWIFRSGWLTRSGVTGPVLLIGALAGVGWAVWNGIGDVAKSELMFVGTTDRARLIWWGLPAMAFTAGALAMGERWLDRRGGRGPGWRFARLIGDSSYSLYLVHWPLTMAAEKWLPATSLHGEWTIAILTVVSLALGLATYRFLEQPLLSLSRRAVFGPVWPRAAAVPA</sequence>
<dbReference type="EMBL" id="CP016591">
    <property type="protein sequence ID" value="ANY21361.1"/>
    <property type="molecule type" value="Genomic_DNA"/>
</dbReference>
<dbReference type="GO" id="GO:0016747">
    <property type="term" value="F:acyltransferase activity, transferring groups other than amino-acyl groups"/>
    <property type="evidence" value="ECO:0007669"/>
    <property type="project" value="InterPro"/>
</dbReference>
<evidence type="ECO:0000313" key="4">
    <source>
        <dbReference type="Proteomes" id="UP000092932"/>
    </source>
</evidence>
<keyword evidence="1" id="KW-0472">Membrane</keyword>
<feature type="domain" description="Acyltransferase 3" evidence="2">
    <location>
        <begin position="20"/>
        <end position="356"/>
    </location>
</feature>
<feature type="transmembrane region" description="Helical" evidence="1">
    <location>
        <begin position="21"/>
        <end position="41"/>
    </location>
</feature>
<keyword evidence="4" id="KW-1185">Reference proteome</keyword>
<feature type="transmembrane region" description="Helical" evidence="1">
    <location>
        <begin position="61"/>
        <end position="82"/>
    </location>
</feature>
<feature type="transmembrane region" description="Helical" evidence="1">
    <location>
        <begin position="146"/>
        <end position="167"/>
    </location>
</feature>
<dbReference type="PANTHER" id="PTHR23028">
    <property type="entry name" value="ACETYLTRANSFERASE"/>
    <property type="match status" value="1"/>
</dbReference>